<dbReference type="EMBL" id="JAEHOD010000033">
    <property type="protein sequence ID" value="KAG2442214.1"/>
    <property type="molecule type" value="Genomic_DNA"/>
</dbReference>
<evidence type="ECO:0000313" key="2">
    <source>
        <dbReference type="Proteomes" id="UP000613740"/>
    </source>
</evidence>
<proteinExistence type="predicted"/>
<evidence type="ECO:0000313" key="1">
    <source>
        <dbReference type="EMBL" id="KAG2442214.1"/>
    </source>
</evidence>
<comment type="caution">
    <text evidence="1">The sequence shown here is derived from an EMBL/GenBank/DDBJ whole genome shotgun (WGS) entry which is preliminary data.</text>
</comment>
<organism evidence="1 2">
    <name type="scientific">Chlamydomonas schloesseri</name>
    <dbReference type="NCBI Taxonomy" id="2026947"/>
    <lineage>
        <taxon>Eukaryota</taxon>
        <taxon>Viridiplantae</taxon>
        <taxon>Chlorophyta</taxon>
        <taxon>core chlorophytes</taxon>
        <taxon>Chlorophyceae</taxon>
        <taxon>CS clade</taxon>
        <taxon>Chlamydomonadales</taxon>
        <taxon>Chlamydomonadaceae</taxon>
        <taxon>Chlamydomonas</taxon>
    </lineage>
</organism>
<reference evidence="1" key="1">
    <citation type="journal article" date="2020" name="bioRxiv">
        <title>Comparative genomics of Chlamydomonas.</title>
        <authorList>
            <person name="Craig R.J."/>
            <person name="Hasan A.R."/>
            <person name="Ness R.W."/>
            <person name="Keightley P.D."/>
        </authorList>
    </citation>
    <scope>NUCLEOTIDE SEQUENCE</scope>
    <source>
        <strain evidence="1">CCAP 11/173</strain>
    </source>
</reference>
<keyword evidence="2" id="KW-1185">Reference proteome</keyword>
<gene>
    <name evidence="1" type="ORF">HYH02_009698</name>
</gene>
<sequence length="70" mass="7941">MLSSSCHDLADAHEQWLMDRMKEAAAVRKGLHVARLHVVDMVWCEVVVSRTLSAARIGLSAQVHYTNYYL</sequence>
<dbReference type="Proteomes" id="UP000613740">
    <property type="component" value="Unassembled WGS sequence"/>
</dbReference>
<accession>A0A835W8Z6</accession>
<protein>
    <submittedName>
        <fullName evidence="1">Uncharacterized protein</fullName>
    </submittedName>
</protein>
<dbReference type="AlphaFoldDB" id="A0A835W8Z6"/>
<name>A0A835W8Z6_9CHLO</name>